<feature type="transmembrane region" description="Helical" evidence="2">
    <location>
        <begin position="512"/>
        <end position="533"/>
    </location>
</feature>
<dbReference type="InterPro" id="IPR008928">
    <property type="entry name" value="6-hairpin_glycosidase_sf"/>
</dbReference>
<dbReference type="PANTHER" id="PTHR47791">
    <property type="entry name" value="MEIOTICALLY UP-REGULATED GENE 191 PROTEIN"/>
    <property type="match status" value="1"/>
</dbReference>
<evidence type="ECO:0000313" key="4">
    <source>
        <dbReference type="EMBL" id="KAF5338860.1"/>
    </source>
</evidence>
<gene>
    <name evidence="4" type="ORF">D9758_015565</name>
</gene>
<feature type="compositionally biased region" description="Polar residues" evidence="1">
    <location>
        <begin position="573"/>
        <end position="582"/>
    </location>
</feature>
<keyword evidence="2" id="KW-0812">Transmembrane</keyword>
<evidence type="ECO:0000313" key="5">
    <source>
        <dbReference type="Proteomes" id="UP000559256"/>
    </source>
</evidence>
<evidence type="ECO:0000256" key="3">
    <source>
        <dbReference type="SAM" id="SignalP"/>
    </source>
</evidence>
<feature type="region of interest" description="Disordered" evidence="1">
    <location>
        <begin position="482"/>
        <end position="507"/>
    </location>
</feature>
<dbReference type="Gene3D" id="1.20.5.510">
    <property type="entry name" value="Single helix bin"/>
    <property type="match status" value="1"/>
</dbReference>
<comment type="caution">
    <text evidence="4">The sequence shown here is derived from an EMBL/GenBank/DDBJ whole genome shotgun (WGS) entry which is preliminary data.</text>
</comment>
<keyword evidence="5" id="KW-1185">Reference proteome</keyword>
<keyword evidence="2" id="KW-1133">Transmembrane helix</keyword>
<keyword evidence="3" id="KW-0732">Signal</keyword>
<dbReference type="PANTHER" id="PTHR47791:SF3">
    <property type="entry name" value="MEIOTICALLY UP-REGULATED GENE 191 PROTEIN"/>
    <property type="match status" value="1"/>
</dbReference>
<feature type="region of interest" description="Disordered" evidence="1">
    <location>
        <begin position="635"/>
        <end position="719"/>
    </location>
</feature>
<dbReference type="SUPFAM" id="SSF48208">
    <property type="entry name" value="Six-hairpin glycosidases"/>
    <property type="match status" value="1"/>
</dbReference>
<reference evidence="4 5" key="1">
    <citation type="journal article" date="2020" name="ISME J.">
        <title>Uncovering the hidden diversity of litter-decomposition mechanisms in mushroom-forming fungi.</title>
        <authorList>
            <person name="Floudas D."/>
            <person name="Bentzer J."/>
            <person name="Ahren D."/>
            <person name="Johansson T."/>
            <person name="Persson P."/>
            <person name="Tunlid A."/>
        </authorList>
    </citation>
    <scope>NUCLEOTIDE SEQUENCE [LARGE SCALE GENOMIC DNA]</scope>
    <source>
        <strain evidence="4 5">CBS 291.85</strain>
    </source>
</reference>
<dbReference type="Gene3D" id="1.50.10.20">
    <property type="match status" value="1"/>
</dbReference>
<evidence type="ECO:0000256" key="2">
    <source>
        <dbReference type="SAM" id="Phobius"/>
    </source>
</evidence>
<evidence type="ECO:0008006" key="6">
    <source>
        <dbReference type="Google" id="ProtNLM"/>
    </source>
</evidence>
<organism evidence="4 5">
    <name type="scientific">Tetrapyrgos nigripes</name>
    <dbReference type="NCBI Taxonomy" id="182062"/>
    <lineage>
        <taxon>Eukaryota</taxon>
        <taxon>Fungi</taxon>
        <taxon>Dikarya</taxon>
        <taxon>Basidiomycota</taxon>
        <taxon>Agaricomycotina</taxon>
        <taxon>Agaricomycetes</taxon>
        <taxon>Agaricomycetidae</taxon>
        <taxon>Agaricales</taxon>
        <taxon>Marasmiineae</taxon>
        <taxon>Marasmiaceae</taxon>
        <taxon>Tetrapyrgos</taxon>
    </lineage>
</organism>
<protein>
    <recommendedName>
        <fullName evidence="6">Glycoside hydrolase family 76 protein</fullName>
    </recommendedName>
</protein>
<feature type="region of interest" description="Disordered" evidence="1">
    <location>
        <begin position="568"/>
        <end position="590"/>
    </location>
</feature>
<dbReference type="AlphaFoldDB" id="A0A8H5FIX3"/>
<proteinExistence type="predicted"/>
<dbReference type="InterPro" id="IPR053169">
    <property type="entry name" value="MUG_Protein"/>
</dbReference>
<accession>A0A8H5FIX3</accession>
<dbReference type="Pfam" id="PF03663">
    <property type="entry name" value="Glyco_hydro_76"/>
    <property type="match status" value="1"/>
</dbReference>
<dbReference type="InterPro" id="IPR005198">
    <property type="entry name" value="Glyco_hydro_76"/>
</dbReference>
<dbReference type="Proteomes" id="UP000559256">
    <property type="component" value="Unassembled WGS sequence"/>
</dbReference>
<sequence>MCMRVSICIYKLWLGALVASYAAQCVNSQSFEPDLAWRKPNITISPEDRVNIASTALEKAISNLTDNAQFDGELSRLVHVSLDLTSSVFGLFIFTFNFGIPVPVPITSTITTNRIPGIPFYGSAAILYAQIAEFDRLTNQTKYKDQLKGYFRSAEGLFALFLHPLCVLRYLFSDPFPPSRSEPLIGWLLNVAFPVSLNYGLTYGYAATRAYAAYKDDDFLNFATDSWTSGYNYTLKQNEVDAKSTPVKEFGISQTCQGITMAGGTFWTTDPAEPSLNGLGTGSFFVLSAALAEATSNQTFLNAAAQSLTFIHAHLYNVEGVVQDTISANEGEQCATANGVFAYNSGLMIEGLAILAEVTGNASTQQLLRETVDAAIRNDAWQGKDGVVTNGGELFCDTSTVYGLLVRGLSAAYYRNTTPSDMRNYIKDYLGVQYNAILEQATTGQTNIYGSSWVGPPYSTFYGDNQTLAISGLLAAIPLTNDTLPTNSPSGSDGDGEDGSKNSQSKSNIGPIVGGVVGGIAFLSLPVGGFFLFRKRQRSRQERQYRSEIDLTGDDANEDFAVRTPFILPEAPSASSTDSYTHTHSRTKSELNHEIRQALDSGASLPQPLSLSSLSVSQNANMSEKERIQLTRNFEDQQLQRSGGATSSSASGSGSRSGPVNANATAPAAATSDGAPNPNMSTADLVRLLNERLQPGQWTEDEVPPEYIEAGSSSGSARG</sequence>
<feature type="chain" id="PRO_5034707101" description="Glycoside hydrolase family 76 protein" evidence="3">
    <location>
        <begin position="29"/>
        <end position="719"/>
    </location>
</feature>
<name>A0A8H5FIX3_9AGAR</name>
<feature type="signal peptide" evidence="3">
    <location>
        <begin position="1"/>
        <end position="28"/>
    </location>
</feature>
<dbReference type="GO" id="GO:0005975">
    <property type="term" value="P:carbohydrate metabolic process"/>
    <property type="evidence" value="ECO:0007669"/>
    <property type="project" value="InterPro"/>
</dbReference>
<feature type="compositionally biased region" description="Low complexity" evidence="1">
    <location>
        <begin position="641"/>
        <end position="671"/>
    </location>
</feature>
<evidence type="ECO:0000256" key="1">
    <source>
        <dbReference type="SAM" id="MobiDB-lite"/>
    </source>
</evidence>
<dbReference type="EMBL" id="JAACJM010000190">
    <property type="protein sequence ID" value="KAF5338860.1"/>
    <property type="molecule type" value="Genomic_DNA"/>
</dbReference>
<dbReference type="OrthoDB" id="3068171at2759"/>
<keyword evidence="2" id="KW-0472">Membrane</keyword>